<protein>
    <submittedName>
        <fullName evidence="1">Uncharacterized protein</fullName>
    </submittedName>
</protein>
<organism evidence="1 2">
    <name type="scientific">Manihot esculenta</name>
    <name type="common">Cassava</name>
    <name type="synonym">Jatropha manihot</name>
    <dbReference type="NCBI Taxonomy" id="3983"/>
    <lineage>
        <taxon>Eukaryota</taxon>
        <taxon>Viridiplantae</taxon>
        <taxon>Streptophyta</taxon>
        <taxon>Embryophyta</taxon>
        <taxon>Tracheophyta</taxon>
        <taxon>Spermatophyta</taxon>
        <taxon>Magnoliopsida</taxon>
        <taxon>eudicotyledons</taxon>
        <taxon>Gunneridae</taxon>
        <taxon>Pentapetalae</taxon>
        <taxon>rosids</taxon>
        <taxon>fabids</taxon>
        <taxon>Malpighiales</taxon>
        <taxon>Euphorbiaceae</taxon>
        <taxon>Crotonoideae</taxon>
        <taxon>Manihoteae</taxon>
        <taxon>Manihot</taxon>
    </lineage>
</organism>
<dbReference type="EMBL" id="CM004397">
    <property type="protein sequence ID" value="KAG8643817.1"/>
    <property type="molecule type" value="Genomic_DNA"/>
</dbReference>
<evidence type="ECO:0000313" key="2">
    <source>
        <dbReference type="Proteomes" id="UP000091857"/>
    </source>
</evidence>
<accession>A0ACB7GTV9</accession>
<keyword evidence="2" id="KW-1185">Reference proteome</keyword>
<name>A0ACB7GTV9_MANES</name>
<gene>
    <name evidence="1" type="ORF">MANES_11G069500v8</name>
</gene>
<reference evidence="2" key="1">
    <citation type="journal article" date="2016" name="Nat. Biotechnol.">
        <title>Sequencing wild and cultivated cassava and related species reveals extensive interspecific hybridization and genetic diversity.</title>
        <authorList>
            <person name="Bredeson J.V."/>
            <person name="Lyons J.B."/>
            <person name="Prochnik S.E."/>
            <person name="Wu G.A."/>
            <person name="Ha C.M."/>
            <person name="Edsinger-Gonzales E."/>
            <person name="Grimwood J."/>
            <person name="Schmutz J."/>
            <person name="Rabbi I.Y."/>
            <person name="Egesi C."/>
            <person name="Nauluvula P."/>
            <person name="Lebot V."/>
            <person name="Ndunguru J."/>
            <person name="Mkamilo G."/>
            <person name="Bart R.S."/>
            <person name="Setter T.L."/>
            <person name="Gleadow R.M."/>
            <person name="Kulakow P."/>
            <person name="Ferguson M.E."/>
            <person name="Rounsley S."/>
            <person name="Rokhsar D.S."/>
        </authorList>
    </citation>
    <scope>NUCLEOTIDE SEQUENCE [LARGE SCALE GENOMIC DNA]</scope>
    <source>
        <strain evidence="2">cv. AM560-2</strain>
    </source>
</reference>
<dbReference type="Proteomes" id="UP000091857">
    <property type="component" value="Chromosome 11"/>
</dbReference>
<sequence>MALSQIIFTFALLLTIHPAIASPMAKPNCADHCGNITIPFPFGIGIGCYMDEWFEIECVTTSHPPKAFLRRINMELLGIDLQGGTAQITSPIITSNCSGKDEVLPVNLGGSSFFLSDSNIFIAIGCNTRALLTDNTPQLVGCDSTCFGHDDVDWQELLPKFTTTNSDVHWIQKYCNGYNCCQAVIPSFLQVFNASFQAIDSNQRKDGCKLAFLADGSAWVSQEKDAPVQFRIQLTWRINSSVWKYDDFETANCSMSYISFYKTGFLCSCEDGYEGNPYLQCKDINECKDPNYRSCPWITKCVNTPGAYKCVIDTLWIIIFGMCACFLVLFVVVLGSRWLCKSIKKRNNVRRRENFFKRMLQQQKFSSQGNVENAKIFGLKELEKATDHFNVNRIIGQGGQGTVYKGMLVDGRIVAVKKSRIENEEEFEHFINEVVILSQISHRNVVKLLGCCLETEVPLLVYEFISNGTLSRFLHDPDEEFQLSWEKRLQIAIEISEALAYLHSAAAVPIFHRDIKSKNILLDEKYRAKVSDFGISRSIALGQTHLTTNVQGTFGYLDPQYFHTRKFTEKSDVYSFGVVLVELLTGREPICSAMSQEFIGLATHFIQMMENDKMFDMLDPRIMEHCIKEEAMAVANLAKRCLNFHGKKRPSMKQVTMELEAISQNNLNAVQIQWNEIKCTLEDAAAASSSARSSFATSDALSIDTDPFISVS</sequence>
<evidence type="ECO:0000313" key="1">
    <source>
        <dbReference type="EMBL" id="KAG8643817.1"/>
    </source>
</evidence>
<comment type="caution">
    <text evidence="1">The sequence shown here is derived from an EMBL/GenBank/DDBJ whole genome shotgun (WGS) entry which is preliminary data.</text>
</comment>
<proteinExistence type="predicted"/>